<comment type="caution">
    <text evidence="6">The sequence shown here is derived from an EMBL/GenBank/DDBJ whole genome shotgun (WGS) entry which is preliminary data.</text>
</comment>
<dbReference type="Gene3D" id="3.20.20.140">
    <property type="entry name" value="Metal-dependent hydrolases"/>
    <property type="match status" value="1"/>
</dbReference>
<comment type="similarity">
    <text evidence="1 5">Belongs to the metallo-dependent hydrolases superfamily. CpsB/CapC family.</text>
</comment>
<evidence type="ECO:0000256" key="4">
    <source>
        <dbReference type="ARBA" id="ARBA00051722"/>
    </source>
</evidence>
<dbReference type="PANTHER" id="PTHR39181:SF1">
    <property type="entry name" value="TYROSINE-PROTEIN PHOSPHATASE YWQE"/>
    <property type="match status" value="1"/>
</dbReference>
<dbReference type="GO" id="GO:0004725">
    <property type="term" value="F:protein tyrosine phosphatase activity"/>
    <property type="evidence" value="ECO:0007669"/>
    <property type="project" value="UniProtKB-UniRule"/>
</dbReference>
<dbReference type="RefSeq" id="WP_168676327.1">
    <property type="nucleotide sequence ID" value="NZ_BPKV01000004.1"/>
</dbReference>
<evidence type="ECO:0000256" key="2">
    <source>
        <dbReference type="ARBA" id="ARBA00022801"/>
    </source>
</evidence>
<dbReference type="SUPFAM" id="SSF89550">
    <property type="entry name" value="PHP domain-like"/>
    <property type="match status" value="1"/>
</dbReference>
<dbReference type="Proteomes" id="UP000590460">
    <property type="component" value="Unassembled WGS sequence"/>
</dbReference>
<evidence type="ECO:0000313" key="7">
    <source>
        <dbReference type="Proteomes" id="UP000590460"/>
    </source>
</evidence>
<evidence type="ECO:0000313" key="6">
    <source>
        <dbReference type="EMBL" id="NKZ18250.1"/>
    </source>
</evidence>
<dbReference type="PIRSF" id="PIRSF016557">
    <property type="entry name" value="Caps_synth_CpsB"/>
    <property type="match status" value="1"/>
</dbReference>
<dbReference type="InterPro" id="IPR016667">
    <property type="entry name" value="Caps_polysacc_synth_CpsB/CapC"/>
</dbReference>
<evidence type="ECO:0000256" key="3">
    <source>
        <dbReference type="ARBA" id="ARBA00022912"/>
    </source>
</evidence>
<dbReference type="PANTHER" id="PTHR39181">
    <property type="entry name" value="TYROSINE-PROTEIN PHOSPHATASE YWQE"/>
    <property type="match status" value="1"/>
</dbReference>
<sequence>MIDLHSHLLPGLDDGSASMRASLRMARSAVDEGIEAILMTPHHMNGRYENRKQDVLLATASFQAALDAENIPLQVFPSQEVRINGDLMAALDADEVLFADEQNQYLLLEFPDDDVPTFSSDMIFNIMQRGITVQIAHPERNTKLMAQPEILYQLIERGAIAQVTASAYVGAFGKKVQKFSEAIVSHHLAHVFVSDAHDLPNRDYNLAAALAKLAREHGVERREMYEANAEAIIDGRPIQRSIPSPIVKRWILNGF</sequence>
<keyword evidence="3 5" id="KW-0904">Protein phosphatase</keyword>
<dbReference type="InterPro" id="IPR016195">
    <property type="entry name" value="Pol/histidinol_Pase-like"/>
</dbReference>
<dbReference type="EC" id="3.1.3.48" evidence="5"/>
<dbReference type="EMBL" id="JAAXPO010000003">
    <property type="protein sequence ID" value="NKZ18250.1"/>
    <property type="molecule type" value="Genomic_DNA"/>
</dbReference>
<accession>A0A846ZGJ6</accession>
<proteinExistence type="inferred from homology"/>
<evidence type="ECO:0000256" key="1">
    <source>
        <dbReference type="ARBA" id="ARBA00005750"/>
    </source>
</evidence>
<gene>
    <name evidence="6" type="ORF">HF966_03555</name>
</gene>
<dbReference type="GO" id="GO:0030145">
    <property type="term" value="F:manganese ion binding"/>
    <property type="evidence" value="ECO:0007669"/>
    <property type="project" value="UniProtKB-UniRule"/>
</dbReference>
<name>A0A846ZGJ6_9LACO</name>
<evidence type="ECO:0000256" key="5">
    <source>
        <dbReference type="PIRNR" id="PIRNR016557"/>
    </source>
</evidence>
<reference evidence="6 7" key="1">
    <citation type="submission" date="2020-04" db="EMBL/GenBank/DDBJ databases">
        <title>MicrobeNet Type strains.</title>
        <authorList>
            <person name="Nicholson A.C."/>
        </authorList>
    </citation>
    <scope>NUCLEOTIDE SEQUENCE [LARGE SCALE GENOMIC DNA]</scope>
    <source>
        <strain evidence="6 7">CCUG 54536</strain>
    </source>
</reference>
<protein>
    <recommendedName>
        <fullName evidence="5">Tyrosine-protein phosphatase</fullName>
        <ecNumber evidence="5">3.1.3.48</ecNumber>
    </recommendedName>
</protein>
<keyword evidence="2 5" id="KW-0378">Hydrolase</keyword>
<dbReference type="Pfam" id="PF19567">
    <property type="entry name" value="CpsB_CapC"/>
    <property type="match status" value="1"/>
</dbReference>
<dbReference type="AlphaFoldDB" id="A0A846ZGJ6"/>
<organism evidence="6 7">
    <name type="scientific">Leuconostoc holzapfelii</name>
    <dbReference type="NCBI Taxonomy" id="434464"/>
    <lineage>
        <taxon>Bacteria</taxon>
        <taxon>Bacillati</taxon>
        <taxon>Bacillota</taxon>
        <taxon>Bacilli</taxon>
        <taxon>Lactobacillales</taxon>
        <taxon>Lactobacillaceae</taxon>
        <taxon>Leuconostoc</taxon>
    </lineage>
</organism>
<comment type="catalytic activity">
    <reaction evidence="4 5">
        <text>O-phospho-L-tyrosyl-[protein] + H2O = L-tyrosyl-[protein] + phosphate</text>
        <dbReference type="Rhea" id="RHEA:10684"/>
        <dbReference type="Rhea" id="RHEA-COMP:10136"/>
        <dbReference type="Rhea" id="RHEA-COMP:20101"/>
        <dbReference type="ChEBI" id="CHEBI:15377"/>
        <dbReference type="ChEBI" id="CHEBI:43474"/>
        <dbReference type="ChEBI" id="CHEBI:46858"/>
        <dbReference type="ChEBI" id="CHEBI:61978"/>
        <dbReference type="EC" id="3.1.3.48"/>
    </reaction>
</comment>